<dbReference type="EMBL" id="JADNYJ010000167">
    <property type="protein sequence ID" value="KAF8877661.1"/>
    <property type="molecule type" value="Genomic_DNA"/>
</dbReference>
<gene>
    <name evidence="1" type="ORF">CPB84DRAFT_1654831</name>
</gene>
<name>A0A9P5NA34_GYMJU</name>
<evidence type="ECO:0000313" key="1">
    <source>
        <dbReference type="EMBL" id="KAF8877661.1"/>
    </source>
</evidence>
<dbReference type="AlphaFoldDB" id="A0A9P5NA34"/>
<organism evidence="1 2">
    <name type="scientific">Gymnopilus junonius</name>
    <name type="common">Spectacular rustgill mushroom</name>
    <name type="synonym">Gymnopilus spectabilis subsp. junonius</name>
    <dbReference type="NCBI Taxonomy" id="109634"/>
    <lineage>
        <taxon>Eukaryota</taxon>
        <taxon>Fungi</taxon>
        <taxon>Dikarya</taxon>
        <taxon>Basidiomycota</taxon>
        <taxon>Agaricomycotina</taxon>
        <taxon>Agaricomycetes</taxon>
        <taxon>Agaricomycetidae</taxon>
        <taxon>Agaricales</taxon>
        <taxon>Agaricineae</taxon>
        <taxon>Hymenogastraceae</taxon>
        <taxon>Gymnopilus</taxon>
    </lineage>
</organism>
<feature type="non-terminal residue" evidence="1">
    <location>
        <position position="99"/>
    </location>
</feature>
<dbReference type="OrthoDB" id="3034285at2759"/>
<feature type="non-terminal residue" evidence="1">
    <location>
        <position position="1"/>
    </location>
</feature>
<accession>A0A9P5NA34</accession>
<reference evidence="1" key="1">
    <citation type="submission" date="2020-11" db="EMBL/GenBank/DDBJ databases">
        <authorList>
            <consortium name="DOE Joint Genome Institute"/>
            <person name="Ahrendt S."/>
            <person name="Riley R."/>
            <person name="Andreopoulos W."/>
            <person name="LaButti K."/>
            <person name="Pangilinan J."/>
            <person name="Ruiz-duenas F.J."/>
            <person name="Barrasa J.M."/>
            <person name="Sanchez-Garcia M."/>
            <person name="Camarero S."/>
            <person name="Miyauchi S."/>
            <person name="Serrano A."/>
            <person name="Linde D."/>
            <person name="Babiker R."/>
            <person name="Drula E."/>
            <person name="Ayuso-Fernandez I."/>
            <person name="Pacheco R."/>
            <person name="Padilla G."/>
            <person name="Ferreira P."/>
            <person name="Barriuso J."/>
            <person name="Kellner H."/>
            <person name="Castanera R."/>
            <person name="Alfaro M."/>
            <person name="Ramirez L."/>
            <person name="Pisabarro A.G."/>
            <person name="Kuo A."/>
            <person name="Tritt A."/>
            <person name="Lipzen A."/>
            <person name="He G."/>
            <person name="Yan M."/>
            <person name="Ng V."/>
            <person name="Cullen D."/>
            <person name="Martin F."/>
            <person name="Rosso M.-N."/>
            <person name="Henrissat B."/>
            <person name="Hibbett D."/>
            <person name="Martinez A.T."/>
            <person name="Grigoriev I.V."/>
        </authorList>
    </citation>
    <scope>NUCLEOTIDE SEQUENCE</scope>
    <source>
        <strain evidence="1">AH 44721</strain>
    </source>
</reference>
<dbReference type="Proteomes" id="UP000724874">
    <property type="component" value="Unassembled WGS sequence"/>
</dbReference>
<protein>
    <submittedName>
        <fullName evidence="1">Uncharacterized protein</fullName>
    </submittedName>
</protein>
<sequence>KRKPATCSCCQTVMYPGPTGSAENHKKGYCADGVHQRPKLESKEELPPWPQPPEIFVNGTYFNPITFLLQIHKLYDKVLGKEISEIEYSMEDEAFSHLL</sequence>
<evidence type="ECO:0000313" key="2">
    <source>
        <dbReference type="Proteomes" id="UP000724874"/>
    </source>
</evidence>
<proteinExistence type="predicted"/>
<comment type="caution">
    <text evidence="1">The sequence shown here is derived from an EMBL/GenBank/DDBJ whole genome shotgun (WGS) entry which is preliminary data.</text>
</comment>
<keyword evidence="2" id="KW-1185">Reference proteome</keyword>